<evidence type="ECO:0000313" key="3">
    <source>
        <dbReference type="Proteomes" id="UP000706151"/>
    </source>
</evidence>
<dbReference type="InterPro" id="IPR001623">
    <property type="entry name" value="DnaJ_domain"/>
</dbReference>
<sequence length="92" mass="10798">MQDYYAILGIASDAANDTIKAAYRKKALQLHPDRNAAPEAIDQFRDVQEAYETLSHADRRHDYDENRRRNLLDKPLETAREIWKHYLEGVLQ</sequence>
<proteinExistence type="predicted"/>
<dbReference type="InterPro" id="IPR036869">
    <property type="entry name" value="J_dom_sf"/>
</dbReference>
<dbReference type="SMART" id="SM00271">
    <property type="entry name" value="DnaJ"/>
    <property type="match status" value="1"/>
</dbReference>
<dbReference type="Gene3D" id="1.10.287.110">
    <property type="entry name" value="DnaJ domain"/>
    <property type="match status" value="1"/>
</dbReference>
<comment type="caution">
    <text evidence="2">The sequence shown here is derived from an EMBL/GenBank/DDBJ whole genome shotgun (WGS) entry which is preliminary data.</text>
</comment>
<dbReference type="PRINTS" id="PR00625">
    <property type="entry name" value="JDOMAIN"/>
</dbReference>
<protein>
    <submittedName>
        <fullName evidence="2">DnaJ domain-containing protein</fullName>
    </submittedName>
</protein>
<feature type="domain" description="J" evidence="1">
    <location>
        <begin position="3"/>
        <end position="67"/>
    </location>
</feature>
<dbReference type="SUPFAM" id="SSF46565">
    <property type="entry name" value="Chaperone J-domain"/>
    <property type="match status" value="1"/>
</dbReference>
<dbReference type="Pfam" id="PF00226">
    <property type="entry name" value="DnaJ"/>
    <property type="match status" value="1"/>
</dbReference>
<reference evidence="2 3" key="1">
    <citation type="submission" date="2020-10" db="EMBL/GenBank/DDBJ databases">
        <title>Connecting structure to function with the recovery of over 1000 high-quality activated sludge metagenome-assembled genomes encoding full-length rRNA genes using long-read sequencing.</title>
        <authorList>
            <person name="Singleton C.M."/>
            <person name="Petriglieri F."/>
            <person name="Kristensen J.M."/>
            <person name="Kirkegaard R.H."/>
            <person name="Michaelsen T.Y."/>
            <person name="Andersen M.H."/>
            <person name="Karst S.M."/>
            <person name="Dueholm M.S."/>
            <person name="Nielsen P.H."/>
            <person name="Albertsen M."/>
        </authorList>
    </citation>
    <scope>NUCLEOTIDE SEQUENCE [LARGE SCALE GENOMIC DNA]</scope>
    <source>
        <strain evidence="2">Fred_18-Q3-R57-64_BAT3C.720</strain>
    </source>
</reference>
<accession>A0A935T840</accession>
<name>A0A935T840_9PROT</name>
<organism evidence="2 3">
    <name type="scientific">Candidatus Accumulibacter affinis</name>
    <dbReference type="NCBI Taxonomy" id="2954384"/>
    <lineage>
        <taxon>Bacteria</taxon>
        <taxon>Pseudomonadati</taxon>
        <taxon>Pseudomonadota</taxon>
        <taxon>Betaproteobacteria</taxon>
        <taxon>Candidatus Accumulibacter</taxon>
    </lineage>
</organism>
<gene>
    <name evidence="2" type="ORF">IPK02_03175</name>
</gene>
<evidence type="ECO:0000259" key="1">
    <source>
        <dbReference type="PROSITE" id="PS50076"/>
    </source>
</evidence>
<dbReference type="GO" id="GO:0030544">
    <property type="term" value="F:Hsp70 protein binding"/>
    <property type="evidence" value="ECO:0007669"/>
    <property type="project" value="TreeGrafter"/>
</dbReference>
<dbReference type="InterPro" id="IPR051100">
    <property type="entry name" value="DnaJ_subfamily_B/C"/>
</dbReference>
<evidence type="ECO:0000313" key="2">
    <source>
        <dbReference type="EMBL" id="MBK7953044.1"/>
    </source>
</evidence>
<dbReference type="AlphaFoldDB" id="A0A935T840"/>
<dbReference type="CDD" id="cd06257">
    <property type="entry name" value="DnaJ"/>
    <property type="match status" value="1"/>
</dbReference>
<dbReference type="PANTHER" id="PTHR43908">
    <property type="entry name" value="AT29763P-RELATED"/>
    <property type="match status" value="1"/>
</dbReference>
<dbReference type="PROSITE" id="PS50076">
    <property type="entry name" value="DNAJ_2"/>
    <property type="match status" value="1"/>
</dbReference>
<dbReference type="PANTHER" id="PTHR43908:SF3">
    <property type="entry name" value="AT29763P-RELATED"/>
    <property type="match status" value="1"/>
</dbReference>
<dbReference type="EMBL" id="JADJOT010000002">
    <property type="protein sequence ID" value="MBK7953044.1"/>
    <property type="molecule type" value="Genomic_DNA"/>
</dbReference>
<dbReference type="GO" id="GO:0071218">
    <property type="term" value="P:cellular response to misfolded protein"/>
    <property type="evidence" value="ECO:0007669"/>
    <property type="project" value="TreeGrafter"/>
</dbReference>
<dbReference type="Proteomes" id="UP000706151">
    <property type="component" value="Unassembled WGS sequence"/>
</dbReference>